<accession>Q0RT99</accession>
<dbReference type="HOGENOM" id="CLU_1978243_0_0_11"/>
<evidence type="ECO:0000313" key="3">
    <source>
        <dbReference type="Proteomes" id="UP000000657"/>
    </source>
</evidence>
<name>Q0RT99_FRAAA</name>
<dbReference type="KEGG" id="fal:FRAAL0527"/>
<evidence type="ECO:0000256" key="1">
    <source>
        <dbReference type="SAM" id="MobiDB-lite"/>
    </source>
</evidence>
<reference evidence="2 3" key="1">
    <citation type="journal article" date="2007" name="Genome Res.">
        <title>Genome characteristics of facultatively symbiotic Frankia sp. strains reflect host range and host plant biogeography.</title>
        <authorList>
            <person name="Normand P."/>
            <person name="Lapierre P."/>
            <person name="Tisa L.S."/>
            <person name="Gogarten J.P."/>
            <person name="Alloisio N."/>
            <person name="Bagnarol E."/>
            <person name="Bassi C.A."/>
            <person name="Berry A.M."/>
            <person name="Bickhart D.M."/>
            <person name="Choisne N."/>
            <person name="Couloux A."/>
            <person name="Cournoyer B."/>
            <person name="Cruveiller S."/>
            <person name="Daubin V."/>
            <person name="Demange N."/>
            <person name="Francino M.P."/>
            <person name="Goltsman E."/>
            <person name="Huang Y."/>
            <person name="Kopp O.R."/>
            <person name="Labarre L."/>
            <person name="Lapidus A."/>
            <person name="Lavire C."/>
            <person name="Marechal J."/>
            <person name="Martinez M."/>
            <person name="Mastronunzio J.E."/>
            <person name="Mullin B.C."/>
            <person name="Niemann J."/>
            <person name="Pujic P."/>
            <person name="Rawnsley T."/>
            <person name="Rouy Z."/>
            <person name="Schenowitz C."/>
            <person name="Sellstedt A."/>
            <person name="Tavares F."/>
            <person name="Tomkins J.P."/>
            <person name="Vallenet D."/>
            <person name="Valverde C."/>
            <person name="Wall L.G."/>
            <person name="Wang Y."/>
            <person name="Medigue C."/>
            <person name="Benson D.R."/>
        </authorList>
    </citation>
    <scope>NUCLEOTIDE SEQUENCE [LARGE SCALE GENOMIC DNA]</scope>
    <source>
        <strain evidence="3">DSM 45986 / CECT 9034 / ACN14a</strain>
    </source>
</reference>
<dbReference type="EMBL" id="CT573213">
    <property type="protein sequence ID" value="CAJ59202.1"/>
    <property type="molecule type" value="Genomic_DNA"/>
</dbReference>
<dbReference type="Proteomes" id="UP000000657">
    <property type="component" value="Chromosome"/>
</dbReference>
<gene>
    <name evidence="2" type="ordered locus">FRAAL0527</name>
</gene>
<keyword evidence="3" id="KW-1185">Reference proteome</keyword>
<dbReference type="AlphaFoldDB" id="Q0RT99"/>
<feature type="region of interest" description="Disordered" evidence="1">
    <location>
        <begin position="1"/>
        <end position="126"/>
    </location>
</feature>
<sequence length="126" mass="13157">MHLSSGQSREQCGSHCTGSTAQVDHDLAGPANGLAEGLSDEELGTAPGHEHTGLYRDPQAAELDPAEKVFQGLAGDPAVNHRGQLGGCPGSAHKQPGLVLGEDAACGTQPMNDVGQRERRRKGRRQ</sequence>
<feature type="compositionally biased region" description="Polar residues" evidence="1">
    <location>
        <begin position="1"/>
        <end position="22"/>
    </location>
</feature>
<proteinExistence type="predicted"/>
<evidence type="ECO:0000313" key="2">
    <source>
        <dbReference type="EMBL" id="CAJ59202.1"/>
    </source>
</evidence>
<protein>
    <submittedName>
        <fullName evidence="2">Uncharacterized protein</fullName>
    </submittedName>
</protein>
<organism evidence="2 3">
    <name type="scientific">Frankia alni (strain DSM 45986 / CECT 9034 / ACN14a)</name>
    <dbReference type="NCBI Taxonomy" id="326424"/>
    <lineage>
        <taxon>Bacteria</taxon>
        <taxon>Bacillati</taxon>
        <taxon>Actinomycetota</taxon>
        <taxon>Actinomycetes</taxon>
        <taxon>Frankiales</taxon>
        <taxon>Frankiaceae</taxon>
        <taxon>Frankia</taxon>
    </lineage>
</organism>